<comment type="caution">
    <text evidence="7">The sequence shown here is derived from an EMBL/GenBank/DDBJ whole genome shotgun (WGS) entry which is preliminary data.</text>
</comment>
<feature type="transmembrane region" description="Helical" evidence="5">
    <location>
        <begin position="320"/>
        <end position="343"/>
    </location>
</feature>
<dbReference type="EMBL" id="QVFV01000003">
    <property type="protein sequence ID" value="RZM77709.1"/>
    <property type="molecule type" value="Genomic_DNA"/>
</dbReference>
<feature type="transmembrane region" description="Helical" evidence="5">
    <location>
        <begin position="383"/>
        <end position="405"/>
    </location>
</feature>
<dbReference type="Pfam" id="PF03699">
    <property type="entry name" value="UPF0182"/>
    <property type="match status" value="1"/>
</dbReference>
<dbReference type="AlphaFoldDB" id="A0A4Q7E6P9"/>
<protein>
    <recommendedName>
        <fullName evidence="5">UPF0182 protein DYY88_14090</fullName>
    </recommendedName>
</protein>
<dbReference type="Proteomes" id="UP000292459">
    <property type="component" value="Unassembled WGS sequence"/>
</dbReference>
<feature type="compositionally biased region" description="Acidic residues" evidence="6">
    <location>
        <begin position="1015"/>
        <end position="1024"/>
    </location>
</feature>
<feature type="transmembrane region" description="Helical" evidence="5">
    <location>
        <begin position="12"/>
        <end position="33"/>
    </location>
</feature>
<proteinExistence type="inferred from homology"/>
<name>A0A4Q7E6P9_9CYAN</name>
<sequence length="1024" mass="115650">MLEKRLRYWAGWPWLIGIGGGLLLAQVIAYFWAEGLWFQDAGYSDVFVLRVRSQVLLGGLATGLSGLVLWGNLALANRLPTPITSGHSHRERERSRQTGIGLFPLLLLTGGLTLILGIQMLYLGRVVTSYWDLSSSVYNPAPPLPLWAKPEAIGAVLVQLVTYPWLLAALLAVVIAFIFLPQICTAIAAVFASFALGLALSEQWTKVLTAINPVPFDAVDPLFGNDIGYYVFRLPFLEVAEFWFISLMFFTLVSVTLIYLLSGNSLSNGRFPGFTSPQQRHLYGLSGLLLLATSLNHWLGRFEILYSPQGVVYGASYTDVRVGLPVYTALSIISLILGMGMLWRSLFWTVGLRDLIAWAGEIAHRQHATLPPVTQRPLTTRPLIWGLAVYMVLAILGGLVVPRLVQQIVVQPNELQRERPYIERAIAQTRQAFDLADINVQPFDPQDNLTADTLEDNRLTLDNVRLWDTRPLLQSNRQLQQIRLYYEFADADVDRYSLIQDDSSTTLRQVLISARELNFERVPEVAQTWVNEHLVYTHGYGFTMSPVNTADDDGLPTYFIRDIDHTPSDEAVRRSIPVGAPRIYFGELTNTYVMVDTQVQELDFPSGDDNAYNTYSGNRGISLANPLTRLLFAWHLKDWQMLFTEDFTDATRLLYRRPISDRVQTIAPFLRFDSDPYLVVADIGNDSETWGTNASAAGMTPPDQPNYLYWVIDAYTTSDRFPYSDPLENDFNYIRNSVKVVIDAYSGAIRFYMTDADDPIIQTWSRLLPGMFVPIADMPPALFAHVRYPQDYFQVQSNQLMTYHMTDPQVFYNREDQWRAPNEIYANEAQEVQPYYLIMRLPDQAEEDFIQLRPFTPAQRNNLVAWLAASSTGDRYGEMLLYRFPKQVLVFGPEQIEARINQDPAISQRISLWNTQGSRAIQGNLLVIPIERSLLYVEPLYLEAEQNSLPILARVILVYGNRIAMAETLPDALDAIFNRERETAAPVIRDLEADSQGIDTIVPGLLDEPTGADAEAGDSEVETQ</sequence>
<keyword evidence="1 5" id="KW-1003">Cell membrane</keyword>
<organism evidence="7 8">
    <name type="scientific">Leptolyngbya iicbica LK</name>
    <dbReference type="NCBI Taxonomy" id="2294035"/>
    <lineage>
        <taxon>Bacteria</taxon>
        <taxon>Bacillati</taxon>
        <taxon>Cyanobacteriota</taxon>
        <taxon>Cyanophyceae</taxon>
        <taxon>Leptolyngbyales</taxon>
        <taxon>Leptolyngbyaceae</taxon>
        <taxon>Leptolyngbya group</taxon>
        <taxon>Leptolyngbya</taxon>
        <taxon>Leptolyngbya iicbica</taxon>
    </lineage>
</organism>
<evidence type="ECO:0000256" key="2">
    <source>
        <dbReference type="ARBA" id="ARBA00022692"/>
    </source>
</evidence>
<evidence type="ECO:0000256" key="3">
    <source>
        <dbReference type="ARBA" id="ARBA00022989"/>
    </source>
</evidence>
<gene>
    <name evidence="7" type="ORF">DYY88_14090</name>
</gene>
<keyword evidence="3 5" id="KW-1133">Transmembrane helix</keyword>
<evidence type="ECO:0000313" key="8">
    <source>
        <dbReference type="Proteomes" id="UP000292459"/>
    </source>
</evidence>
<feature type="transmembrane region" description="Helical" evidence="5">
    <location>
        <begin position="282"/>
        <end position="300"/>
    </location>
</feature>
<comment type="subcellular location">
    <subcellularLocation>
        <location evidence="5">Cell membrane</location>
        <topology evidence="5">Multi-pass membrane protein</topology>
    </subcellularLocation>
</comment>
<evidence type="ECO:0000256" key="4">
    <source>
        <dbReference type="ARBA" id="ARBA00023136"/>
    </source>
</evidence>
<feature type="transmembrane region" description="Helical" evidence="5">
    <location>
        <begin position="152"/>
        <end position="176"/>
    </location>
</feature>
<evidence type="ECO:0000256" key="5">
    <source>
        <dbReference type="HAMAP-Rule" id="MF_01600"/>
    </source>
</evidence>
<evidence type="ECO:0000313" key="7">
    <source>
        <dbReference type="EMBL" id="RZM77709.1"/>
    </source>
</evidence>
<keyword evidence="2 5" id="KW-0812">Transmembrane</keyword>
<dbReference type="GO" id="GO:0005886">
    <property type="term" value="C:plasma membrane"/>
    <property type="evidence" value="ECO:0007669"/>
    <property type="project" value="UniProtKB-SubCell"/>
</dbReference>
<feature type="region of interest" description="Disordered" evidence="6">
    <location>
        <begin position="1005"/>
        <end position="1024"/>
    </location>
</feature>
<evidence type="ECO:0000256" key="1">
    <source>
        <dbReference type="ARBA" id="ARBA00022475"/>
    </source>
</evidence>
<dbReference type="RefSeq" id="WP_052288399.1">
    <property type="nucleotide sequence ID" value="NZ_QVFV01000003.1"/>
</dbReference>
<comment type="similarity">
    <text evidence="5">Belongs to the UPF0182 family.</text>
</comment>
<keyword evidence="8" id="KW-1185">Reference proteome</keyword>
<evidence type="ECO:0000256" key="6">
    <source>
        <dbReference type="SAM" id="MobiDB-lite"/>
    </source>
</evidence>
<dbReference type="HAMAP" id="MF_01600">
    <property type="entry name" value="UPF0182"/>
    <property type="match status" value="1"/>
</dbReference>
<feature type="transmembrane region" description="Helical" evidence="5">
    <location>
        <begin position="242"/>
        <end position="261"/>
    </location>
</feature>
<feature type="transmembrane region" description="Helical" evidence="5">
    <location>
        <begin position="100"/>
        <end position="122"/>
    </location>
</feature>
<dbReference type="GO" id="GO:0005576">
    <property type="term" value="C:extracellular region"/>
    <property type="evidence" value="ECO:0007669"/>
    <property type="project" value="TreeGrafter"/>
</dbReference>
<dbReference type="PANTHER" id="PTHR39344:SF1">
    <property type="entry name" value="UPF0182 PROTEIN SLL1060"/>
    <property type="match status" value="1"/>
</dbReference>
<keyword evidence="4 5" id="KW-0472">Membrane</keyword>
<feature type="transmembrane region" description="Helical" evidence="5">
    <location>
        <begin position="53"/>
        <end position="79"/>
    </location>
</feature>
<accession>A0A4Q7E6P9</accession>
<dbReference type="OrthoDB" id="9763654at2"/>
<feature type="transmembrane region" description="Helical" evidence="5">
    <location>
        <begin position="183"/>
        <end position="200"/>
    </location>
</feature>
<dbReference type="InterPro" id="IPR005372">
    <property type="entry name" value="UPF0182"/>
</dbReference>
<dbReference type="PANTHER" id="PTHR39344">
    <property type="entry name" value="UPF0182 PROTEIN SLL1060"/>
    <property type="match status" value="1"/>
</dbReference>
<dbReference type="NCBIfam" id="NF002707">
    <property type="entry name" value="PRK02509.1"/>
    <property type="match status" value="1"/>
</dbReference>
<reference evidence="7 8" key="1">
    <citation type="submission" date="2018-11" db="EMBL/GenBank/DDBJ databases">
        <title>Whole genome sequencing of an environmental sample.</title>
        <authorList>
            <person name="Sarangi A.N."/>
            <person name="Singh D."/>
            <person name="Tripathy S."/>
        </authorList>
    </citation>
    <scope>NUCLEOTIDE SEQUENCE [LARGE SCALE GENOMIC DNA]</scope>
    <source>
        <strain evidence="7 8">Lakshadweep</strain>
    </source>
</reference>